<accession>A0A0M2KCG5</accession>
<evidence type="ECO:0000313" key="3">
    <source>
        <dbReference type="Proteomes" id="UP000033924"/>
    </source>
</evidence>
<comment type="caution">
    <text evidence="2">The sequence shown here is derived from an EMBL/GenBank/DDBJ whole genome shotgun (WGS) entry which is preliminary data.</text>
</comment>
<proteinExistence type="predicted"/>
<keyword evidence="1" id="KW-0812">Transmembrane</keyword>
<dbReference type="AlphaFoldDB" id="A0A0M2KCG5"/>
<protein>
    <submittedName>
        <fullName evidence="2">Uncharacterized protein</fullName>
    </submittedName>
</protein>
<evidence type="ECO:0000256" key="1">
    <source>
        <dbReference type="SAM" id="Phobius"/>
    </source>
</evidence>
<dbReference type="PATRIC" id="fig|65700.7.peg.4754"/>
<reference evidence="2 3" key="1">
    <citation type="submission" date="2015-01" db="EMBL/GenBank/DDBJ databases">
        <title>Erwinia tracheiphila.</title>
        <authorList>
            <person name="Shapiro L.R."/>
        </authorList>
    </citation>
    <scope>NUCLEOTIDE SEQUENCE [LARGE SCALE GENOMIC DNA]</scope>
    <source>
        <strain evidence="2 3">BuffGH</strain>
    </source>
</reference>
<keyword evidence="1" id="KW-1133">Transmembrane helix</keyword>
<organism evidence="2 3">
    <name type="scientific">Erwinia tracheiphila</name>
    <dbReference type="NCBI Taxonomy" id="65700"/>
    <lineage>
        <taxon>Bacteria</taxon>
        <taxon>Pseudomonadati</taxon>
        <taxon>Pseudomonadota</taxon>
        <taxon>Gammaproteobacteria</taxon>
        <taxon>Enterobacterales</taxon>
        <taxon>Erwiniaceae</taxon>
        <taxon>Erwinia</taxon>
    </lineage>
</organism>
<dbReference type="EMBL" id="JXNU01000003">
    <property type="protein sequence ID" value="KKF37065.1"/>
    <property type="molecule type" value="Genomic_DNA"/>
</dbReference>
<feature type="transmembrane region" description="Helical" evidence="1">
    <location>
        <begin position="20"/>
        <end position="46"/>
    </location>
</feature>
<keyword evidence="1" id="KW-0472">Membrane</keyword>
<gene>
    <name evidence="2" type="ORF">SY86_19155</name>
</gene>
<keyword evidence="3" id="KW-1185">Reference proteome</keyword>
<evidence type="ECO:0000313" key="2">
    <source>
        <dbReference type="EMBL" id="KKF37065.1"/>
    </source>
</evidence>
<name>A0A0M2KCG5_9GAMM</name>
<dbReference type="Proteomes" id="UP000033924">
    <property type="component" value="Unassembled WGS sequence"/>
</dbReference>
<sequence>MFRYIFPVIVFALIFKVFPTLGIIVSAVTFGTCAVIFSMLIIVKLVKIIKSLTKIKCKVYQEDAQGRATRIE</sequence>